<feature type="signal peptide" evidence="1">
    <location>
        <begin position="1"/>
        <end position="19"/>
    </location>
</feature>
<organism evidence="3 4">
    <name type="scientific">Hymenobacter lucidus</name>
    <dbReference type="NCBI Taxonomy" id="2880930"/>
    <lineage>
        <taxon>Bacteria</taxon>
        <taxon>Pseudomonadati</taxon>
        <taxon>Bacteroidota</taxon>
        <taxon>Cytophagia</taxon>
        <taxon>Cytophagales</taxon>
        <taxon>Hymenobacteraceae</taxon>
        <taxon>Hymenobacter</taxon>
    </lineage>
</organism>
<feature type="chain" id="PRO_5047331247" description="Copper-binding protein MbnP-like domain-containing protein" evidence="1">
    <location>
        <begin position="20"/>
        <end position="258"/>
    </location>
</feature>
<dbReference type="Pfam" id="PF20243">
    <property type="entry name" value="MbnP"/>
    <property type="match status" value="1"/>
</dbReference>
<comment type="caution">
    <text evidence="3">The sequence shown here is derived from an EMBL/GenBank/DDBJ whole genome shotgun (WGS) entry which is preliminary data.</text>
</comment>
<sequence length="258" mass="27829">MRISSLFLALAVVAVSLTGCENKNTDPDPVAQVGEMDIELDHVVGTSSLVRDAATPNYTTPSGDQFSVSVFRYYISNIKLKKADGTEYAQPESYYLIDDTKAASKRLALKNIPVGDYTGLTFTIGVDSARNMSGAQQGALAQSDMFWTWDSGYVFMKLEGRSPQANAGGFSYHIGGFKKPNIAMRTVSPALPTGVKILVRPDHTPEVHMKVDVMKLLTGPTTVRFATFATAHMPGAAAVQLANNYAAGMFSIDHIHAN</sequence>
<evidence type="ECO:0000256" key="1">
    <source>
        <dbReference type="SAM" id="SignalP"/>
    </source>
</evidence>
<reference evidence="3" key="1">
    <citation type="submission" date="2021-10" db="EMBL/GenBank/DDBJ databases">
        <authorList>
            <person name="Dean J.D."/>
            <person name="Kim M.K."/>
            <person name="Newey C.N."/>
            <person name="Stoker T.S."/>
            <person name="Thompson D.W."/>
            <person name="Grose J.H."/>
        </authorList>
    </citation>
    <scope>NUCLEOTIDE SEQUENCE</scope>
    <source>
        <strain evidence="3">BT178</strain>
    </source>
</reference>
<evidence type="ECO:0000313" key="3">
    <source>
        <dbReference type="EMBL" id="MCB2408162.1"/>
    </source>
</evidence>
<evidence type="ECO:0000259" key="2">
    <source>
        <dbReference type="Pfam" id="PF20243"/>
    </source>
</evidence>
<keyword evidence="1" id="KW-0732">Signal</keyword>
<dbReference type="EMBL" id="JAJADR010000002">
    <property type="protein sequence ID" value="MCB2408162.1"/>
    <property type="molecule type" value="Genomic_DNA"/>
</dbReference>
<evidence type="ECO:0000313" key="4">
    <source>
        <dbReference type="Proteomes" id="UP001165296"/>
    </source>
</evidence>
<name>A0ABS8APM2_9BACT</name>
<dbReference type="PROSITE" id="PS51257">
    <property type="entry name" value="PROKAR_LIPOPROTEIN"/>
    <property type="match status" value="1"/>
</dbReference>
<dbReference type="InterPro" id="IPR046863">
    <property type="entry name" value="MbnP-like_dom"/>
</dbReference>
<keyword evidence="4" id="KW-1185">Reference proteome</keyword>
<feature type="domain" description="Copper-binding protein MbnP-like" evidence="2">
    <location>
        <begin position="34"/>
        <end position="226"/>
    </location>
</feature>
<dbReference type="RefSeq" id="WP_226174902.1">
    <property type="nucleotide sequence ID" value="NZ_JAJADR010000002.1"/>
</dbReference>
<accession>A0ABS8APM2</accession>
<gene>
    <name evidence="3" type="ORF">LGH74_09250</name>
</gene>
<protein>
    <recommendedName>
        <fullName evidence="2">Copper-binding protein MbnP-like domain-containing protein</fullName>
    </recommendedName>
</protein>
<proteinExistence type="predicted"/>
<dbReference type="Proteomes" id="UP001165296">
    <property type="component" value="Unassembled WGS sequence"/>
</dbReference>